<protein>
    <submittedName>
        <fullName evidence="3">3-aminobutyryl-CoA ammonia-lyase</fullName>
    </submittedName>
</protein>
<gene>
    <name evidence="3" type="ORF">SAMN04490239_0657</name>
</gene>
<dbReference type="InterPro" id="IPR033120">
    <property type="entry name" value="HOTDOG_ACOT"/>
</dbReference>
<dbReference type="EMBL" id="FNSV01000004">
    <property type="protein sequence ID" value="SEB33145.1"/>
    <property type="molecule type" value="Genomic_DNA"/>
</dbReference>
<dbReference type="InterPro" id="IPR006683">
    <property type="entry name" value="Thioestr_dom"/>
</dbReference>
<evidence type="ECO:0000313" key="4">
    <source>
        <dbReference type="Proteomes" id="UP000183561"/>
    </source>
</evidence>
<dbReference type="GO" id="GO:0016787">
    <property type="term" value="F:hydrolase activity"/>
    <property type="evidence" value="ECO:0007669"/>
    <property type="project" value="UniProtKB-KW"/>
</dbReference>
<evidence type="ECO:0000256" key="1">
    <source>
        <dbReference type="PROSITE-ProRule" id="PRU01106"/>
    </source>
</evidence>
<reference evidence="4" key="1">
    <citation type="submission" date="2016-10" db="EMBL/GenBank/DDBJ databases">
        <authorList>
            <person name="Varghese N."/>
            <person name="Submissions S."/>
        </authorList>
    </citation>
    <scope>NUCLEOTIDE SEQUENCE [LARGE SCALE GENOMIC DNA]</scope>
    <source>
        <strain evidence="4">DSM 44498</strain>
    </source>
</reference>
<evidence type="ECO:0000313" key="3">
    <source>
        <dbReference type="EMBL" id="SEB33145.1"/>
    </source>
</evidence>
<accession>A0A1H4IGZ9</accession>
<organism evidence="3 4">
    <name type="scientific">Rhodococcus koreensis</name>
    <dbReference type="NCBI Taxonomy" id="99653"/>
    <lineage>
        <taxon>Bacteria</taxon>
        <taxon>Bacillati</taxon>
        <taxon>Actinomycetota</taxon>
        <taxon>Actinomycetes</taxon>
        <taxon>Mycobacteriales</taxon>
        <taxon>Nocardiaceae</taxon>
        <taxon>Rhodococcus</taxon>
    </lineage>
</organism>
<dbReference type="PROSITE" id="PS51770">
    <property type="entry name" value="HOTDOG_ACOT"/>
    <property type="match status" value="1"/>
</dbReference>
<dbReference type="InterPro" id="IPR029069">
    <property type="entry name" value="HotDog_dom_sf"/>
</dbReference>
<dbReference type="Pfam" id="PF03061">
    <property type="entry name" value="4HBT"/>
    <property type="match status" value="1"/>
</dbReference>
<evidence type="ECO:0000259" key="2">
    <source>
        <dbReference type="PROSITE" id="PS51770"/>
    </source>
</evidence>
<dbReference type="GO" id="GO:0016829">
    <property type="term" value="F:lyase activity"/>
    <property type="evidence" value="ECO:0007669"/>
    <property type="project" value="UniProtKB-KW"/>
</dbReference>
<dbReference type="SUPFAM" id="SSF54637">
    <property type="entry name" value="Thioesterase/thiol ester dehydrase-isomerase"/>
    <property type="match status" value="1"/>
</dbReference>
<feature type="domain" description="HotDog ACOT-type" evidence="2">
    <location>
        <begin position="5"/>
        <end position="129"/>
    </location>
</feature>
<keyword evidence="3" id="KW-0456">Lyase</keyword>
<dbReference type="OrthoDB" id="5510361at2"/>
<keyword evidence="4" id="KW-1185">Reference proteome</keyword>
<proteinExistence type="predicted"/>
<dbReference type="CDD" id="cd03440">
    <property type="entry name" value="hot_dog"/>
    <property type="match status" value="1"/>
</dbReference>
<dbReference type="AlphaFoldDB" id="A0A1H4IGZ9"/>
<keyword evidence="1" id="KW-0378">Hydrolase</keyword>
<sequence>MSKNKDITSTLRVRIGQEEAHYGGNLAPGALMLKLFGDIITEIAVITDGDEGLFVGYSSVEFLAPVYAGDFIEATGRVVKIGNTSRTVEFEARKIIASRYDLAPSAADVLDEPVVVVRATGTTVIPKEHSRAR</sequence>
<name>A0A1H4IGZ9_9NOCA</name>
<dbReference type="Proteomes" id="UP000183561">
    <property type="component" value="Unassembled WGS sequence"/>
</dbReference>
<dbReference type="Gene3D" id="3.10.129.10">
    <property type="entry name" value="Hotdog Thioesterase"/>
    <property type="match status" value="1"/>
</dbReference>
<dbReference type="RefSeq" id="WP_072949127.1">
    <property type="nucleotide sequence ID" value="NZ_FNSV01000004.1"/>
</dbReference>